<dbReference type="STRING" id="391625.PPSIR1_00050"/>
<dbReference type="EMBL" id="ABCS01000156">
    <property type="protein sequence ID" value="EDM74000.1"/>
    <property type="molecule type" value="Genomic_DNA"/>
</dbReference>
<feature type="domain" description="Transglutaminase-like" evidence="2">
    <location>
        <begin position="83"/>
        <end position="159"/>
    </location>
</feature>
<keyword evidence="4" id="KW-1185">Reference proteome</keyword>
<gene>
    <name evidence="3" type="ORF">PPSIR1_00050</name>
</gene>
<dbReference type="Proteomes" id="UP000005801">
    <property type="component" value="Unassembled WGS sequence"/>
</dbReference>
<protein>
    <recommendedName>
        <fullName evidence="2">Transglutaminase-like domain-containing protein</fullName>
    </recommendedName>
</protein>
<dbReference type="AlphaFoldDB" id="A6GJG0"/>
<sequence length="236" mass="25802">MAAPPRPTKQRSRGAFASVLLGIILALLAATVILMIVYPDEARELLQDSGLREAVEQIEREDAHGGRAQYLDAVAPRDEGVRELAIEITRKCKEQDRGCEASRLLTHVASKIKYVSDPRGEGDFVQPPMRTVELGAGDCEDQTILLASLFEAVGIRTLLAFTDNHVYAMACTEEPIAKRHLGKGAVSYAIDGGELHCYPAEPTNPKARLGQEHEHEGFLHVADPVDGSIHQFVREG</sequence>
<organism evidence="3 4">
    <name type="scientific">Plesiocystis pacifica SIR-1</name>
    <dbReference type="NCBI Taxonomy" id="391625"/>
    <lineage>
        <taxon>Bacteria</taxon>
        <taxon>Pseudomonadati</taxon>
        <taxon>Myxococcota</taxon>
        <taxon>Polyangia</taxon>
        <taxon>Nannocystales</taxon>
        <taxon>Nannocystaceae</taxon>
        <taxon>Plesiocystis</taxon>
    </lineage>
</organism>
<dbReference type="RefSeq" id="WP_006976846.1">
    <property type="nucleotide sequence ID" value="NZ_ABCS01000156.1"/>
</dbReference>
<dbReference type="InterPro" id="IPR002931">
    <property type="entry name" value="Transglutaminase-like"/>
</dbReference>
<comment type="caution">
    <text evidence="3">The sequence shown here is derived from an EMBL/GenBank/DDBJ whole genome shotgun (WGS) entry which is preliminary data.</text>
</comment>
<dbReference type="Gene3D" id="3.10.620.30">
    <property type="match status" value="1"/>
</dbReference>
<name>A6GJG0_9BACT</name>
<dbReference type="SUPFAM" id="SSF54001">
    <property type="entry name" value="Cysteine proteinases"/>
    <property type="match status" value="1"/>
</dbReference>
<keyword evidence="1" id="KW-1133">Transmembrane helix</keyword>
<evidence type="ECO:0000256" key="1">
    <source>
        <dbReference type="SAM" id="Phobius"/>
    </source>
</evidence>
<evidence type="ECO:0000259" key="2">
    <source>
        <dbReference type="Pfam" id="PF01841"/>
    </source>
</evidence>
<evidence type="ECO:0000313" key="3">
    <source>
        <dbReference type="EMBL" id="EDM74000.1"/>
    </source>
</evidence>
<evidence type="ECO:0000313" key="4">
    <source>
        <dbReference type="Proteomes" id="UP000005801"/>
    </source>
</evidence>
<accession>A6GJG0</accession>
<dbReference type="Pfam" id="PF01841">
    <property type="entry name" value="Transglut_core"/>
    <property type="match status" value="1"/>
</dbReference>
<dbReference type="OrthoDB" id="1523787at2"/>
<reference evidence="3 4" key="1">
    <citation type="submission" date="2007-06" db="EMBL/GenBank/DDBJ databases">
        <authorList>
            <person name="Shimkets L."/>
            <person name="Ferriera S."/>
            <person name="Johnson J."/>
            <person name="Kravitz S."/>
            <person name="Beeson K."/>
            <person name="Sutton G."/>
            <person name="Rogers Y.-H."/>
            <person name="Friedman R."/>
            <person name="Frazier M."/>
            <person name="Venter J.C."/>
        </authorList>
    </citation>
    <scope>NUCLEOTIDE SEQUENCE [LARGE SCALE GENOMIC DNA]</scope>
    <source>
        <strain evidence="3 4">SIR-1</strain>
    </source>
</reference>
<proteinExistence type="predicted"/>
<dbReference type="eggNOG" id="COG1305">
    <property type="taxonomic scope" value="Bacteria"/>
</dbReference>
<dbReference type="InterPro" id="IPR038765">
    <property type="entry name" value="Papain-like_cys_pep_sf"/>
</dbReference>
<keyword evidence="1" id="KW-0472">Membrane</keyword>
<feature type="transmembrane region" description="Helical" evidence="1">
    <location>
        <begin position="15"/>
        <end position="38"/>
    </location>
</feature>
<keyword evidence="1" id="KW-0812">Transmembrane</keyword>